<evidence type="ECO:0000313" key="1">
    <source>
        <dbReference type="EMBL" id="CAH0721734.1"/>
    </source>
</evidence>
<name>A0A8J9Y7D4_9NEOP</name>
<dbReference type="EMBL" id="OV170222">
    <property type="protein sequence ID" value="CAH0721734.1"/>
    <property type="molecule type" value="Genomic_DNA"/>
</dbReference>
<sequence>MHRVLHGPLLSCIQRDDDMTMTGVFVVARARKHFLLMRNYVNFAQCDQGNIGVSKSVPIVLGVPHICEAGPAHPGKAWAAGRAAKRLFRYAHCMQRGTTALATRNSQVRDRELRLDPSPRSTFHSPPPTRRCVTLPHRSRLFLQHKVDKRLGVKEGISGDVSEDIALLPPGRFVLTPPVRQPKLASQCSRPDSTI</sequence>
<keyword evidence="2" id="KW-1185">Reference proteome</keyword>
<protein>
    <submittedName>
        <fullName evidence="1">Uncharacterized protein</fullName>
    </submittedName>
</protein>
<feature type="non-terminal residue" evidence="1">
    <location>
        <position position="195"/>
    </location>
</feature>
<accession>A0A8J9Y7D4</accession>
<dbReference type="OrthoDB" id="7480530at2759"/>
<dbReference type="AlphaFoldDB" id="A0A8J9Y7D4"/>
<dbReference type="Proteomes" id="UP000838878">
    <property type="component" value="Chromosome 2"/>
</dbReference>
<reference evidence="1" key="1">
    <citation type="submission" date="2021-12" db="EMBL/GenBank/DDBJ databases">
        <authorList>
            <person name="Martin H S."/>
        </authorList>
    </citation>
    <scope>NUCLEOTIDE SEQUENCE</scope>
</reference>
<gene>
    <name evidence="1" type="ORF">BINO364_LOCUS7794</name>
</gene>
<proteinExistence type="predicted"/>
<evidence type="ECO:0000313" key="2">
    <source>
        <dbReference type="Proteomes" id="UP000838878"/>
    </source>
</evidence>
<organism evidence="1 2">
    <name type="scientific">Brenthis ino</name>
    <name type="common">lesser marbled fritillary</name>
    <dbReference type="NCBI Taxonomy" id="405034"/>
    <lineage>
        <taxon>Eukaryota</taxon>
        <taxon>Metazoa</taxon>
        <taxon>Ecdysozoa</taxon>
        <taxon>Arthropoda</taxon>
        <taxon>Hexapoda</taxon>
        <taxon>Insecta</taxon>
        <taxon>Pterygota</taxon>
        <taxon>Neoptera</taxon>
        <taxon>Endopterygota</taxon>
        <taxon>Lepidoptera</taxon>
        <taxon>Glossata</taxon>
        <taxon>Ditrysia</taxon>
        <taxon>Papilionoidea</taxon>
        <taxon>Nymphalidae</taxon>
        <taxon>Heliconiinae</taxon>
        <taxon>Argynnini</taxon>
        <taxon>Brenthis</taxon>
    </lineage>
</organism>